<evidence type="ECO:0000313" key="3">
    <source>
        <dbReference type="Proteomes" id="UP001341840"/>
    </source>
</evidence>
<organism evidence="2 3">
    <name type="scientific">Stylosanthes scabra</name>
    <dbReference type="NCBI Taxonomy" id="79078"/>
    <lineage>
        <taxon>Eukaryota</taxon>
        <taxon>Viridiplantae</taxon>
        <taxon>Streptophyta</taxon>
        <taxon>Embryophyta</taxon>
        <taxon>Tracheophyta</taxon>
        <taxon>Spermatophyta</taxon>
        <taxon>Magnoliopsida</taxon>
        <taxon>eudicotyledons</taxon>
        <taxon>Gunneridae</taxon>
        <taxon>Pentapetalae</taxon>
        <taxon>rosids</taxon>
        <taxon>fabids</taxon>
        <taxon>Fabales</taxon>
        <taxon>Fabaceae</taxon>
        <taxon>Papilionoideae</taxon>
        <taxon>50 kb inversion clade</taxon>
        <taxon>dalbergioids sensu lato</taxon>
        <taxon>Dalbergieae</taxon>
        <taxon>Pterocarpus clade</taxon>
        <taxon>Stylosanthes</taxon>
    </lineage>
</organism>
<dbReference type="Proteomes" id="UP001341840">
    <property type="component" value="Unassembled WGS sequence"/>
</dbReference>
<keyword evidence="3" id="KW-1185">Reference proteome</keyword>
<comment type="caution">
    <text evidence="2">The sequence shown here is derived from an EMBL/GenBank/DDBJ whole genome shotgun (WGS) entry which is preliminary data.</text>
</comment>
<dbReference type="EMBL" id="JASCZI010271879">
    <property type="protein sequence ID" value="MED6216556.1"/>
    <property type="molecule type" value="Genomic_DNA"/>
</dbReference>
<feature type="region of interest" description="Disordered" evidence="1">
    <location>
        <begin position="1"/>
        <end position="21"/>
    </location>
</feature>
<reference evidence="2 3" key="1">
    <citation type="journal article" date="2023" name="Plants (Basel)">
        <title>Bridging the Gap: Combining Genomics and Transcriptomics Approaches to Understand Stylosanthes scabra, an Orphan Legume from the Brazilian Caatinga.</title>
        <authorList>
            <person name="Ferreira-Neto J.R.C."/>
            <person name="da Silva M.D."/>
            <person name="Binneck E."/>
            <person name="de Melo N.F."/>
            <person name="da Silva R.H."/>
            <person name="de Melo A.L.T.M."/>
            <person name="Pandolfi V."/>
            <person name="Bustamante F.O."/>
            <person name="Brasileiro-Vidal A.C."/>
            <person name="Benko-Iseppon A.M."/>
        </authorList>
    </citation>
    <scope>NUCLEOTIDE SEQUENCE [LARGE SCALE GENOMIC DNA]</scope>
    <source>
        <tissue evidence="2">Leaves</tissue>
    </source>
</reference>
<sequence length="148" mass="16897">MSIASKGESDHRRMRSLGGNPTQAQLKAIIAEENLTAPFDFPRFLDLMAKHKKAEPFSKTQNRESNAKENSMCRKGGLLVDNKEARSPNWNTESKAKSVHVASDGSYGDRDSFERLPDVALIDWWNLSINRKGRHRSKGWNFRTRKHT</sequence>
<evidence type="ECO:0000313" key="2">
    <source>
        <dbReference type="EMBL" id="MED6216556.1"/>
    </source>
</evidence>
<name>A0ABU6Z2P6_9FABA</name>
<feature type="region of interest" description="Disordered" evidence="1">
    <location>
        <begin position="55"/>
        <end position="109"/>
    </location>
</feature>
<proteinExistence type="predicted"/>
<gene>
    <name evidence="2" type="ORF">PIB30_008542</name>
</gene>
<evidence type="ECO:0000256" key="1">
    <source>
        <dbReference type="SAM" id="MobiDB-lite"/>
    </source>
</evidence>
<accession>A0ABU6Z2P6</accession>
<protein>
    <submittedName>
        <fullName evidence="2">Uncharacterized protein</fullName>
    </submittedName>
</protein>